<dbReference type="PANTHER" id="PTHR36460:SF1">
    <property type="entry name" value="UPF0132 DOMAIN PROTEIN (AFU_ORTHOLOGUE AFUA_3G10255)"/>
    <property type="match status" value="1"/>
</dbReference>
<keyword evidence="4 5" id="KW-0472">Membrane</keyword>
<accession>A0A2V3VFY5</accession>
<feature type="transmembrane region" description="Helical" evidence="5">
    <location>
        <begin position="38"/>
        <end position="57"/>
    </location>
</feature>
<sequence>MTDPKSKKQTVFKDVSEEYDNKEKITLAKTHSGLQENLAGALCYLAWAMTGIVFLFIEKENHFIRFHAFQSIILSIAVFVLGIVLAFIPIIGLIFSLILAPAVLFLWIFMMWKAYQGEMFKLPITGEMAEKQISK</sequence>
<evidence type="ECO:0000256" key="1">
    <source>
        <dbReference type="ARBA" id="ARBA00004141"/>
    </source>
</evidence>
<feature type="transmembrane region" description="Helical" evidence="5">
    <location>
        <begin position="94"/>
        <end position="112"/>
    </location>
</feature>
<evidence type="ECO:0000256" key="4">
    <source>
        <dbReference type="ARBA" id="ARBA00023136"/>
    </source>
</evidence>
<evidence type="ECO:0000256" key="3">
    <source>
        <dbReference type="ARBA" id="ARBA00022989"/>
    </source>
</evidence>
<evidence type="ECO:0000256" key="5">
    <source>
        <dbReference type="SAM" id="Phobius"/>
    </source>
</evidence>
<dbReference type="OrthoDB" id="2657448at2"/>
<proteinExistence type="predicted"/>
<evidence type="ECO:0000256" key="2">
    <source>
        <dbReference type="ARBA" id="ARBA00022692"/>
    </source>
</evidence>
<keyword evidence="7" id="KW-1185">Reference proteome</keyword>
<reference evidence="6 7" key="1">
    <citation type="submission" date="2018-05" db="EMBL/GenBank/DDBJ databases">
        <title>Genomic Encyclopedia of Type Strains, Phase IV (KMG-IV): sequencing the most valuable type-strain genomes for metagenomic binning, comparative biology and taxonomic classification.</title>
        <authorList>
            <person name="Goeker M."/>
        </authorList>
    </citation>
    <scope>NUCLEOTIDE SEQUENCE [LARGE SCALE GENOMIC DNA]</scope>
    <source>
        <strain evidence="6 7">DSM 28556</strain>
    </source>
</reference>
<comment type="subcellular location">
    <subcellularLocation>
        <location evidence="1">Membrane</location>
        <topology evidence="1">Multi-pass membrane protein</topology>
    </subcellularLocation>
</comment>
<dbReference type="InterPro" id="IPR019109">
    <property type="entry name" value="MamF_MmsF"/>
</dbReference>
<feature type="transmembrane region" description="Helical" evidence="5">
    <location>
        <begin position="69"/>
        <end position="88"/>
    </location>
</feature>
<dbReference type="PANTHER" id="PTHR36460">
    <property type="entry name" value="UPF0132 DOMAIN PROTEIN (AFU_ORTHOLOGUE AFUA_3G10255)"/>
    <property type="match status" value="1"/>
</dbReference>
<name>A0A2V3VFY5_9BACI</name>
<dbReference type="AlphaFoldDB" id="A0A2V3VFY5"/>
<dbReference type="Pfam" id="PF09685">
    <property type="entry name" value="MamF_MmsF"/>
    <property type="match status" value="1"/>
</dbReference>
<dbReference type="EMBL" id="QJJQ01000026">
    <property type="protein sequence ID" value="PXW80490.1"/>
    <property type="molecule type" value="Genomic_DNA"/>
</dbReference>
<keyword evidence="2 5" id="KW-0812">Transmembrane</keyword>
<organism evidence="6 7">
    <name type="scientific">Pseudogracilibacillus auburnensis</name>
    <dbReference type="NCBI Taxonomy" id="1494959"/>
    <lineage>
        <taxon>Bacteria</taxon>
        <taxon>Bacillati</taxon>
        <taxon>Bacillota</taxon>
        <taxon>Bacilli</taxon>
        <taxon>Bacillales</taxon>
        <taxon>Bacillaceae</taxon>
        <taxon>Pseudogracilibacillus</taxon>
    </lineage>
</organism>
<evidence type="ECO:0000313" key="7">
    <source>
        <dbReference type="Proteomes" id="UP000247978"/>
    </source>
</evidence>
<dbReference type="GO" id="GO:0016020">
    <property type="term" value="C:membrane"/>
    <property type="evidence" value="ECO:0007669"/>
    <property type="project" value="UniProtKB-SubCell"/>
</dbReference>
<keyword evidence="3 5" id="KW-1133">Transmembrane helix</keyword>
<comment type="caution">
    <text evidence="6">The sequence shown here is derived from an EMBL/GenBank/DDBJ whole genome shotgun (WGS) entry which is preliminary data.</text>
</comment>
<protein>
    <submittedName>
        <fullName evidence="6">Putative membrane protein</fullName>
    </submittedName>
</protein>
<gene>
    <name evidence="6" type="ORF">DFR56_12616</name>
</gene>
<evidence type="ECO:0000313" key="6">
    <source>
        <dbReference type="EMBL" id="PXW80490.1"/>
    </source>
</evidence>
<dbReference type="Proteomes" id="UP000247978">
    <property type="component" value="Unassembled WGS sequence"/>
</dbReference>
<dbReference type="RefSeq" id="WP_158525765.1">
    <property type="nucleotide sequence ID" value="NZ_JADIJL010000039.1"/>
</dbReference>